<evidence type="ECO:0000256" key="3">
    <source>
        <dbReference type="ARBA" id="ARBA00022692"/>
    </source>
</evidence>
<evidence type="ECO:0000313" key="8">
    <source>
        <dbReference type="EMBL" id="SDF55937.1"/>
    </source>
</evidence>
<feature type="transmembrane region" description="Helical" evidence="6">
    <location>
        <begin position="86"/>
        <end position="105"/>
    </location>
</feature>
<evidence type="ECO:0000313" key="9">
    <source>
        <dbReference type="Proteomes" id="UP000183404"/>
    </source>
</evidence>
<feature type="transmembrane region" description="Helical" evidence="6">
    <location>
        <begin position="7"/>
        <end position="26"/>
    </location>
</feature>
<reference evidence="8 9" key="1">
    <citation type="submission" date="2016-10" db="EMBL/GenBank/DDBJ databases">
        <authorList>
            <person name="de Groot N.N."/>
        </authorList>
    </citation>
    <scope>NUCLEOTIDE SEQUENCE [LARGE SCALE GENOMIC DNA]</scope>
    <source>
        <strain evidence="8 9">DSM 569</strain>
    </source>
</reference>
<feature type="transmembrane region" description="Helical" evidence="6">
    <location>
        <begin position="326"/>
        <end position="351"/>
    </location>
</feature>
<dbReference type="PANTHER" id="PTHR11328:SF24">
    <property type="entry name" value="MAJOR FACILITATOR SUPERFAMILY (MFS) PROFILE DOMAIN-CONTAINING PROTEIN"/>
    <property type="match status" value="1"/>
</dbReference>
<dbReference type="PANTHER" id="PTHR11328">
    <property type="entry name" value="MAJOR FACILITATOR SUPERFAMILY DOMAIN-CONTAINING PROTEIN"/>
    <property type="match status" value="1"/>
</dbReference>
<keyword evidence="4 6" id="KW-1133">Transmembrane helix</keyword>
<feature type="transmembrane region" description="Helical" evidence="6">
    <location>
        <begin position="298"/>
        <end position="320"/>
    </location>
</feature>
<dbReference type="Pfam" id="PF13347">
    <property type="entry name" value="MFS_2"/>
    <property type="match status" value="1"/>
</dbReference>
<feature type="transmembrane region" description="Helical" evidence="6">
    <location>
        <begin position="152"/>
        <end position="179"/>
    </location>
</feature>
<comment type="subcellular location">
    <subcellularLocation>
        <location evidence="1">Cell membrane</location>
        <topology evidence="1">Multi-pass membrane protein</topology>
    </subcellularLocation>
</comment>
<dbReference type="GO" id="GO:0008643">
    <property type="term" value="P:carbohydrate transport"/>
    <property type="evidence" value="ECO:0007669"/>
    <property type="project" value="InterPro"/>
</dbReference>
<feature type="transmembrane region" description="Helical" evidence="6">
    <location>
        <begin position="268"/>
        <end position="286"/>
    </location>
</feature>
<feature type="transmembrane region" description="Helical" evidence="6">
    <location>
        <begin position="400"/>
        <end position="420"/>
    </location>
</feature>
<dbReference type="InterPro" id="IPR020846">
    <property type="entry name" value="MFS_dom"/>
</dbReference>
<dbReference type="SUPFAM" id="SSF103473">
    <property type="entry name" value="MFS general substrate transporter"/>
    <property type="match status" value="1"/>
</dbReference>
<organism evidence="8 9">
    <name type="scientific">Thermoanaerobacter thermohydrosulfuricus</name>
    <name type="common">Clostridium thermohydrosulfuricum</name>
    <dbReference type="NCBI Taxonomy" id="1516"/>
    <lineage>
        <taxon>Bacteria</taxon>
        <taxon>Bacillati</taxon>
        <taxon>Bacillota</taxon>
        <taxon>Clostridia</taxon>
        <taxon>Thermoanaerobacterales</taxon>
        <taxon>Thermoanaerobacteraceae</taxon>
        <taxon>Thermoanaerobacter</taxon>
    </lineage>
</organism>
<keyword evidence="2" id="KW-0813">Transport</keyword>
<dbReference type="InterPro" id="IPR039672">
    <property type="entry name" value="MFS_2"/>
</dbReference>
<accession>A0A1G7M2F8</accession>
<dbReference type="PROSITE" id="PS50850">
    <property type="entry name" value="MFS"/>
    <property type="match status" value="1"/>
</dbReference>
<proteinExistence type="predicted"/>
<evidence type="ECO:0000256" key="1">
    <source>
        <dbReference type="ARBA" id="ARBA00004651"/>
    </source>
</evidence>
<feature type="transmembrane region" description="Helical" evidence="6">
    <location>
        <begin position="372"/>
        <end position="394"/>
    </location>
</feature>
<dbReference type="GO" id="GO:0005886">
    <property type="term" value="C:plasma membrane"/>
    <property type="evidence" value="ECO:0007669"/>
    <property type="project" value="UniProtKB-SubCell"/>
</dbReference>
<feature type="transmembrane region" description="Helical" evidence="6">
    <location>
        <begin position="232"/>
        <end position="256"/>
    </location>
</feature>
<feature type="transmembrane region" description="Helical" evidence="6">
    <location>
        <begin position="185"/>
        <end position="204"/>
    </location>
</feature>
<name>A0A1G7M2F8_THETY</name>
<dbReference type="GO" id="GO:0015293">
    <property type="term" value="F:symporter activity"/>
    <property type="evidence" value="ECO:0007669"/>
    <property type="project" value="InterPro"/>
</dbReference>
<dbReference type="EMBL" id="FNBS01000016">
    <property type="protein sequence ID" value="SDF55937.1"/>
    <property type="molecule type" value="Genomic_DNA"/>
</dbReference>
<protein>
    <submittedName>
        <fullName evidence="8">Glycoside/pentoside/hexuronide:cation symporter, GPH family</fullName>
    </submittedName>
</protein>
<evidence type="ECO:0000259" key="7">
    <source>
        <dbReference type="PROSITE" id="PS50850"/>
    </source>
</evidence>
<feature type="transmembrane region" description="Helical" evidence="6">
    <location>
        <begin position="46"/>
        <end position="66"/>
    </location>
</feature>
<evidence type="ECO:0000256" key="2">
    <source>
        <dbReference type="ARBA" id="ARBA00022448"/>
    </source>
</evidence>
<dbReference type="AlphaFoldDB" id="A0A1G7M2F8"/>
<keyword evidence="5 6" id="KW-0472">Membrane</keyword>
<evidence type="ECO:0000256" key="5">
    <source>
        <dbReference type="ARBA" id="ARBA00023136"/>
    </source>
</evidence>
<dbReference type="Gene3D" id="1.20.1250.20">
    <property type="entry name" value="MFS general substrate transporter like domains"/>
    <property type="match status" value="2"/>
</dbReference>
<evidence type="ECO:0000256" key="4">
    <source>
        <dbReference type="ARBA" id="ARBA00022989"/>
    </source>
</evidence>
<dbReference type="RefSeq" id="WP_004398817.1">
    <property type="nucleotide sequence ID" value="NZ_FNBS01000016.1"/>
</dbReference>
<evidence type="ECO:0000256" key="6">
    <source>
        <dbReference type="SAM" id="Phobius"/>
    </source>
</evidence>
<dbReference type="InterPro" id="IPR036259">
    <property type="entry name" value="MFS_trans_sf"/>
</dbReference>
<feature type="domain" description="Major facilitator superfamily (MFS) profile" evidence="7">
    <location>
        <begin position="223"/>
        <end position="439"/>
    </location>
</feature>
<gene>
    <name evidence="8" type="ORF">SAMN04244560_00905</name>
</gene>
<feature type="transmembrane region" description="Helical" evidence="6">
    <location>
        <begin position="117"/>
        <end position="140"/>
    </location>
</feature>
<keyword evidence="3 6" id="KW-0812">Transmembrane</keyword>
<sequence>MKNNRFFVLFMYSLGYLGISIFTQTAVKWYQYYYTPPAFNTQGLKILVPISLIGFSMIVARIFDGISDPIVAYYSDKLNTKMGRRIPFVLFGSPVLMISFIMIWFPPVSEVSIENFVYLTFVLSLFFVSFTAVVAPYLALIPEITKDAKERIILTMMQGITQIIGVMVAEAGSGILISIFNFKVMGIMLGIFAFITLMLTPIFVKEEKIEEENIPTVGMFTSIKMTLANADFMYYLTAATALWFGINTLTIAMPYITEVLLKTPAEDSGFMIAGAFVVAVLFSFFVPKLTLLYGKKKLLMVFSIIFAFILALTGLFGTVFNKTVSIIIILLAGIPLSVFFVVPNAMIADIAELDGIKTGQRREGMFFGAQGFIIKIVIGISSLVTPLLFKIFGYNAENPLGLQLCGPLAGAIIILSLIVLNKYSLTEKELERYKLESKK</sequence>
<dbReference type="Proteomes" id="UP000183404">
    <property type="component" value="Unassembled WGS sequence"/>
</dbReference>